<name>A0A1C7LXY6_GRIFR</name>
<organism evidence="1 2">
    <name type="scientific">Grifola frondosa</name>
    <name type="common">Maitake</name>
    <name type="synonym">Polyporus frondosus</name>
    <dbReference type="NCBI Taxonomy" id="5627"/>
    <lineage>
        <taxon>Eukaryota</taxon>
        <taxon>Fungi</taxon>
        <taxon>Dikarya</taxon>
        <taxon>Basidiomycota</taxon>
        <taxon>Agaricomycotina</taxon>
        <taxon>Agaricomycetes</taxon>
        <taxon>Polyporales</taxon>
        <taxon>Grifolaceae</taxon>
        <taxon>Grifola</taxon>
    </lineage>
</organism>
<accession>A0A1C7LXY6</accession>
<evidence type="ECO:0000313" key="1">
    <source>
        <dbReference type="EMBL" id="OBZ68859.1"/>
    </source>
</evidence>
<comment type="caution">
    <text evidence="1">The sequence shown here is derived from an EMBL/GenBank/DDBJ whole genome shotgun (WGS) entry which is preliminary data.</text>
</comment>
<proteinExistence type="predicted"/>
<evidence type="ECO:0000313" key="2">
    <source>
        <dbReference type="Proteomes" id="UP000092993"/>
    </source>
</evidence>
<dbReference type="EMBL" id="LUGG01000019">
    <property type="protein sequence ID" value="OBZ68859.1"/>
    <property type="molecule type" value="Genomic_DNA"/>
</dbReference>
<dbReference type="Proteomes" id="UP000092993">
    <property type="component" value="Unassembled WGS sequence"/>
</dbReference>
<reference evidence="1 2" key="1">
    <citation type="submission" date="2016-03" db="EMBL/GenBank/DDBJ databases">
        <title>Whole genome sequencing of Grifola frondosa 9006-11.</title>
        <authorList>
            <person name="Min B."/>
            <person name="Park H."/>
            <person name="Kim J.-G."/>
            <person name="Cho H."/>
            <person name="Oh Y.-L."/>
            <person name="Kong W.-S."/>
            <person name="Choi I.-G."/>
        </authorList>
    </citation>
    <scope>NUCLEOTIDE SEQUENCE [LARGE SCALE GENOMIC DNA]</scope>
    <source>
        <strain evidence="1 2">9006-11</strain>
    </source>
</reference>
<dbReference type="AlphaFoldDB" id="A0A1C7LXY6"/>
<gene>
    <name evidence="1" type="ORF">A0H81_11246</name>
</gene>
<keyword evidence="2" id="KW-1185">Reference proteome</keyword>
<protein>
    <submittedName>
        <fullName evidence="1">Uncharacterized protein</fullName>
    </submittedName>
</protein>
<sequence>MSNTDVNLVERFLMRSKRTMALLSGPLNIRQHYGAPTGVNVCGGISFHAHTRSNPRGLSRPPALASWTALLSHIHDSSRVEFVLKPQVKPKHNAI</sequence>